<dbReference type="InterPro" id="IPR011989">
    <property type="entry name" value="ARM-like"/>
</dbReference>
<dbReference type="SUPFAM" id="SSF48371">
    <property type="entry name" value="ARM repeat"/>
    <property type="match status" value="1"/>
</dbReference>
<dbReference type="AlphaFoldDB" id="A0AAW1XVN2"/>
<dbReference type="Proteomes" id="UP001457282">
    <property type="component" value="Unassembled WGS sequence"/>
</dbReference>
<dbReference type="InterPro" id="IPR052608">
    <property type="entry name" value="U-box_domain_protein"/>
</dbReference>
<sequence>MLEGLLGLLLHITRNLDPQTLSTLKEHSLITIFHQQLNYHSNPRVKQLAIIGLKNLSGYGSSLAAMESERQPPHGLCSHLMFMCGRSSLEPSTCPIHNIPCEEDGQLCLLKSNCIRPLVDLLTDKDTSVQIAAVRHYPLYLWCGHWWKPFKHGNPNTKRHAQDALTSLEAVIRG</sequence>
<dbReference type="InterPro" id="IPR016024">
    <property type="entry name" value="ARM-type_fold"/>
</dbReference>
<evidence type="ECO:0000313" key="2">
    <source>
        <dbReference type="EMBL" id="KAK9940790.1"/>
    </source>
</evidence>
<evidence type="ECO:0000256" key="1">
    <source>
        <dbReference type="ARBA" id="ARBA00022737"/>
    </source>
</evidence>
<dbReference type="Pfam" id="PF00514">
    <property type="entry name" value="Arm"/>
    <property type="match status" value="1"/>
</dbReference>
<evidence type="ECO:0000313" key="3">
    <source>
        <dbReference type="Proteomes" id="UP001457282"/>
    </source>
</evidence>
<keyword evidence="1" id="KW-0677">Repeat</keyword>
<dbReference type="EMBL" id="JBEDUW010000003">
    <property type="protein sequence ID" value="KAK9940790.1"/>
    <property type="molecule type" value="Genomic_DNA"/>
</dbReference>
<dbReference type="PANTHER" id="PTHR45958:SF14">
    <property type="entry name" value="RING-TYPE E3 UBIQUITIN TRANSFERASE"/>
    <property type="match status" value="1"/>
</dbReference>
<dbReference type="InterPro" id="IPR000225">
    <property type="entry name" value="Armadillo"/>
</dbReference>
<accession>A0AAW1XVN2</accession>
<gene>
    <name evidence="2" type="ORF">M0R45_017431</name>
</gene>
<dbReference type="PANTHER" id="PTHR45958">
    <property type="entry name" value="RING-TYPE E3 UBIQUITIN TRANSFERASE"/>
    <property type="match status" value="1"/>
</dbReference>
<proteinExistence type="predicted"/>
<reference evidence="2 3" key="1">
    <citation type="journal article" date="2023" name="G3 (Bethesda)">
        <title>A chromosome-length genome assembly and annotation of blackberry (Rubus argutus, cv. 'Hillquist').</title>
        <authorList>
            <person name="Bruna T."/>
            <person name="Aryal R."/>
            <person name="Dudchenko O."/>
            <person name="Sargent D.J."/>
            <person name="Mead D."/>
            <person name="Buti M."/>
            <person name="Cavallini A."/>
            <person name="Hytonen T."/>
            <person name="Andres J."/>
            <person name="Pham M."/>
            <person name="Weisz D."/>
            <person name="Mascagni F."/>
            <person name="Usai G."/>
            <person name="Natali L."/>
            <person name="Bassil N."/>
            <person name="Fernandez G.E."/>
            <person name="Lomsadze A."/>
            <person name="Armour M."/>
            <person name="Olukolu B."/>
            <person name="Poorten T."/>
            <person name="Britton C."/>
            <person name="Davik J."/>
            <person name="Ashrafi H."/>
            <person name="Aiden E.L."/>
            <person name="Borodovsky M."/>
            <person name="Worthington M."/>
        </authorList>
    </citation>
    <scope>NUCLEOTIDE SEQUENCE [LARGE SCALE GENOMIC DNA]</scope>
    <source>
        <strain evidence="2">PI 553951</strain>
    </source>
</reference>
<name>A0AAW1XVN2_RUBAR</name>
<organism evidence="2 3">
    <name type="scientific">Rubus argutus</name>
    <name type="common">Southern blackberry</name>
    <dbReference type="NCBI Taxonomy" id="59490"/>
    <lineage>
        <taxon>Eukaryota</taxon>
        <taxon>Viridiplantae</taxon>
        <taxon>Streptophyta</taxon>
        <taxon>Embryophyta</taxon>
        <taxon>Tracheophyta</taxon>
        <taxon>Spermatophyta</taxon>
        <taxon>Magnoliopsida</taxon>
        <taxon>eudicotyledons</taxon>
        <taxon>Gunneridae</taxon>
        <taxon>Pentapetalae</taxon>
        <taxon>rosids</taxon>
        <taxon>fabids</taxon>
        <taxon>Rosales</taxon>
        <taxon>Rosaceae</taxon>
        <taxon>Rosoideae</taxon>
        <taxon>Rosoideae incertae sedis</taxon>
        <taxon>Rubus</taxon>
    </lineage>
</organism>
<keyword evidence="3" id="KW-1185">Reference proteome</keyword>
<comment type="caution">
    <text evidence="2">The sequence shown here is derived from an EMBL/GenBank/DDBJ whole genome shotgun (WGS) entry which is preliminary data.</text>
</comment>
<protein>
    <submittedName>
        <fullName evidence="2">Uncharacterized protein</fullName>
    </submittedName>
</protein>
<dbReference type="Gene3D" id="1.25.10.10">
    <property type="entry name" value="Leucine-rich Repeat Variant"/>
    <property type="match status" value="1"/>
</dbReference>